<dbReference type="EMBL" id="CAJVRL010000063">
    <property type="protein sequence ID" value="CAG8955451.1"/>
    <property type="molecule type" value="Genomic_DNA"/>
</dbReference>
<evidence type="ECO:0000313" key="1">
    <source>
        <dbReference type="EMBL" id="CAG8955451.1"/>
    </source>
</evidence>
<evidence type="ECO:0000313" key="2">
    <source>
        <dbReference type="Proteomes" id="UP000696280"/>
    </source>
</evidence>
<keyword evidence="2" id="KW-1185">Reference proteome</keyword>
<gene>
    <name evidence="1" type="ORF">HYFRA_00010317</name>
</gene>
<dbReference type="Proteomes" id="UP000696280">
    <property type="component" value="Unassembled WGS sequence"/>
</dbReference>
<name>A0A9N9KX01_9HELO</name>
<accession>A0A9N9KX01</accession>
<reference evidence="1" key="1">
    <citation type="submission" date="2021-07" db="EMBL/GenBank/DDBJ databases">
        <authorList>
            <person name="Durling M."/>
        </authorList>
    </citation>
    <scope>NUCLEOTIDE SEQUENCE</scope>
</reference>
<proteinExistence type="predicted"/>
<protein>
    <submittedName>
        <fullName evidence="1">Uncharacterized protein</fullName>
    </submittedName>
</protein>
<organism evidence="1 2">
    <name type="scientific">Hymenoscyphus fraxineus</name>
    <dbReference type="NCBI Taxonomy" id="746836"/>
    <lineage>
        <taxon>Eukaryota</taxon>
        <taxon>Fungi</taxon>
        <taxon>Dikarya</taxon>
        <taxon>Ascomycota</taxon>
        <taxon>Pezizomycotina</taxon>
        <taxon>Leotiomycetes</taxon>
        <taxon>Helotiales</taxon>
        <taxon>Helotiaceae</taxon>
        <taxon>Hymenoscyphus</taxon>
    </lineage>
</organism>
<dbReference type="AlphaFoldDB" id="A0A9N9KX01"/>
<sequence length="97" mass="10749">MGVYCMNPIAEAERPRTKMRILQVIKWSRCTEKGNVACQFSFTMAQWGILAEDSLDGYSGGLRTCGNRTVSVALLIIMSLTSNDQSTTYLTYVGAEK</sequence>
<comment type="caution">
    <text evidence="1">The sequence shown here is derived from an EMBL/GenBank/DDBJ whole genome shotgun (WGS) entry which is preliminary data.</text>
</comment>